<comment type="caution">
    <text evidence="10">The sequence shown here is derived from an EMBL/GenBank/DDBJ whole genome shotgun (WGS) entry which is preliminary data.</text>
</comment>
<dbReference type="InterPro" id="IPR009056">
    <property type="entry name" value="Cyt_c-like_dom"/>
</dbReference>
<comment type="subcellular location">
    <subcellularLocation>
        <location evidence="1">Periplasm</location>
    </subcellularLocation>
</comment>
<evidence type="ECO:0000256" key="5">
    <source>
        <dbReference type="ARBA" id="ARBA00022764"/>
    </source>
</evidence>
<evidence type="ECO:0000256" key="4">
    <source>
        <dbReference type="ARBA" id="ARBA00022723"/>
    </source>
</evidence>
<name>A0ABW4XLM7_9GAMM</name>
<dbReference type="EMBL" id="JBHUHT010000011">
    <property type="protein sequence ID" value="MFD2096009.1"/>
    <property type="molecule type" value="Genomic_DNA"/>
</dbReference>
<dbReference type="PANTHER" id="PTHR33751">
    <property type="entry name" value="CBB3-TYPE CYTOCHROME C OXIDASE SUBUNIT FIXP"/>
    <property type="match status" value="1"/>
</dbReference>
<dbReference type="InterPro" id="IPR050597">
    <property type="entry name" value="Cytochrome_c_Oxidase_Subunit"/>
</dbReference>
<reference evidence="11" key="1">
    <citation type="journal article" date="2019" name="Int. J. Syst. Evol. Microbiol.">
        <title>The Global Catalogue of Microorganisms (GCM) 10K type strain sequencing project: providing services to taxonomists for standard genome sequencing and annotation.</title>
        <authorList>
            <consortium name="The Broad Institute Genomics Platform"/>
            <consortium name="The Broad Institute Genome Sequencing Center for Infectious Disease"/>
            <person name="Wu L."/>
            <person name="Ma J."/>
        </authorList>
    </citation>
    <scope>NUCLEOTIDE SEQUENCE [LARGE SCALE GENOMIC DNA]</scope>
    <source>
        <strain evidence="11">CGMCC 1.10992</strain>
    </source>
</reference>
<evidence type="ECO:0000259" key="9">
    <source>
        <dbReference type="PROSITE" id="PS51007"/>
    </source>
</evidence>
<dbReference type="RefSeq" id="WP_377776218.1">
    <property type="nucleotide sequence ID" value="NZ_BAABLI010000017.1"/>
</dbReference>
<keyword evidence="3 8" id="KW-0349">Heme</keyword>
<evidence type="ECO:0000256" key="8">
    <source>
        <dbReference type="PROSITE-ProRule" id="PRU00433"/>
    </source>
</evidence>
<dbReference type="InterPro" id="IPR036909">
    <property type="entry name" value="Cyt_c-like_dom_sf"/>
</dbReference>
<evidence type="ECO:0000313" key="11">
    <source>
        <dbReference type="Proteomes" id="UP001597380"/>
    </source>
</evidence>
<dbReference type="Pfam" id="PF00034">
    <property type="entry name" value="Cytochrom_C"/>
    <property type="match status" value="2"/>
</dbReference>
<proteinExistence type="predicted"/>
<dbReference type="PROSITE" id="PS51007">
    <property type="entry name" value="CYTC"/>
    <property type="match status" value="1"/>
</dbReference>
<evidence type="ECO:0000256" key="3">
    <source>
        <dbReference type="ARBA" id="ARBA00022617"/>
    </source>
</evidence>
<feature type="domain" description="Cytochrome c" evidence="9">
    <location>
        <begin position="4"/>
        <end position="189"/>
    </location>
</feature>
<evidence type="ECO:0000256" key="6">
    <source>
        <dbReference type="ARBA" id="ARBA00022982"/>
    </source>
</evidence>
<dbReference type="Gene3D" id="1.10.760.10">
    <property type="entry name" value="Cytochrome c-like domain"/>
    <property type="match status" value="2"/>
</dbReference>
<keyword evidence="7 8" id="KW-0408">Iron</keyword>
<keyword evidence="6" id="KW-0249">Electron transport</keyword>
<accession>A0ABW4XLM7</accession>
<dbReference type="SUPFAM" id="SSF46626">
    <property type="entry name" value="Cytochrome c"/>
    <property type="match status" value="2"/>
</dbReference>
<dbReference type="InterPro" id="IPR024167">
    <property type="entry name" value="Cytochrome_c4-like"/>
</dbReference>
<organism evidence="10 11">
    <name type="scientific">Corallincola platygyrae</name>
    <dbReference type="NCBI Taxonomy" id="1193278"/>
    <lineage>
        <taxon>Bacteria</taxon>
        <taxon>Pseudomonadati</taxon>
        <taxon>Pseudomonadota</taxon>
        <taxon>Gammaproteobacteria</taxon>
        <taxon>Alteromonadales</taxon>
        <taxon>Psychromonadaceae</taxon>
        <taxon>Corallincola</taxon>
    </lineage>
</organism>
<keyword evidence="5" id="KW-0574">Periplasm</keyword>
<keyword evidence="4 8" id="KW-0479">Metal-binding</keyword>
<dbReference type="PRINTS" id="PR00605">
    <property type="entry name" value="CYTCHROMECIC"/>
</dbReference>
<dbReference type="Proteomes" id="UP001597380">
    <property type="component" value="Unassembled WGS sequence"/>
</dbReference>
<evidence type="ECO:0000313" key="10">
    <source>
        <dbReference type="EMBL" id="MFD2096009.1"/>
    </source>
</evidence>
<keyword evidence="11" id="KW-1185">Reference proteome</keyword>
<evidence type="ECO:0000256" key="2">
    <source>
        <dbReference type="ARBA" id="ARBA00022448"/>
    </source>
</evidence>
<dbReference type="PANTHER" id="PTHR33751:SF9">
    <property type="entry name" value="CYTOCHROME C4"/>
    <property type="match status" value="1"/>
</dbReference>
<dbReference type="PIRSF" id="PIRSF000005">
    <property type="entry name" value="Cytochrome_c4"/>
    <property type="match status" value="1"/>
</dbReference>
<dbReference type="InterPro" id="IPR008168">
    <property type="entry name" value="Cyt_C_IC"/>
</dbReference>
<sequence length="189" mass="20056">MAQGDVEAGKAAAATCAACHGTDGNATVTIYPKIAGQHASYILKQLKEFKLGMQTGGKEGRYDPVMGGMAMPLDETTMENLAAFYASQTMAPGATPEDVIEVGEQLYRGGDPERGLPACLACHGPRGVGSSLAKFPAISAQHPEYTKAQLDKFKSGDRANDMNGMMRDIAMKLTDEEIEILAKYLAGLH</sequence>
<keyword evidence="2" id="KW-0813">Transport</keyword>
<protein>
    <submittedName>
        <fullName evidence="10">C-type cytochrome</fullName>
    </submittedName>
</protein>
<evidence type="ECO:0000256" key="1">
    <source>
        <dbReference type="ARBA" id="ARBA00004418"/>
    </source>
</evidence>
<gene>
    <name evidence="10" type="ORF">ACFSJ3_08440</name>
</gene>
<evidence type="ECO:0000256" key="7">
    <source>
        <dbReference type="ARBA" id="ARBA00023004"/>
    </source>
</evidence>